<evidence type="ECO:0000256" key="1">
    <source>
        <dbReference type="ARBA" id="ARBA00004479"/>
    </source>
</evidence>
<keyword evidence="5" id="KW-0472">Membrane</keyword>
<proteinExistence type="predicted"/>
<keyword evidence="6" id="KW-1015">Disulfide bond</keyword>
<name>A0A8S2TRR0_9BILA</name>
<evidence type="ECO:0000313" key="9">
    <source>
        <dbReference type="EMBL" id="CAF4302523.1"/>
    </source>
</evidence>
<dbReference type="Gene3D" id="2.60.120.1190">
    <property type="match status" value="1"/>
</dbReference>
<dbReference type="Pfam" id="PF21114">
    <property type="entry name" value="DDR1-2_DS-like"/>
    <property type="match status" value="1"/>
</dbReference>
<evidence type="ECO:0000256" key="6">
    <source>
        <dbReference type="ARBA" id="ARBA00023157"/>
    </source>
</evidence>
<evidence type="ECO:0000256" key="5">
    <source>
        <dbReference type="ARBA" id="ARBA00023136"/>
    </source>
</evidence>
<dbReference type="EMBL" id="CAJOBI010036519">
    <property type="protein sequence ID" value="CAF4302523.1"/>
    <property type="molecule type" value="Genomic_DNA"/>
</dbReference>
<evidence type="ECO:0000313" key="10">
    <source>
        <dbReference type="Proteomes" id="UP000676336"/>
    </source>
</evidence>
<reference evidence="9" key="1">
    <citation type="submission" date="2021-02" db="EMBL/GenBank/DDBJ databases">
        <authorList>
            <person name="Nowell W R."/>
        </authorList>
    </citation>
    <scope>NUCLEOTIDE SEQUENCE</scope>
</reference>
<evidence type="ECO:0000256" key="4">
    <source>
        <dbReference type="ARBA" id="ARBA00022989"/>
    </source>
</evidence>
<dbReference type="GO" id="GO:0016020">
    <property type="term" value="C:membrane"/>
    <property type="evidence" value="ECO:0007669"/>
    <property type="project" value="UniProtKB-SubCell"/>
</dbReference>
<dbReference type="AlphaFoldDB" id="A0A8S2TRR0"/>
<organism evidence="9 10">
    <name type="scientific">Rotaria magnacalcarata</name>
    <dbReference type="NCBI Taxonomy" id="392030"/>
    <lineage>
        <taxon>Eukaryota</taxon>
        <taxon>Metazoa</taxon>
        <taxon>Spiralia</taxon>
        <taxon>Gnathifera</taxon>
        <taxon>Rotifera</taxon>
        <taxon>Eurotatoria</taxon>
        <taxon>Bdelloidea</taxon>
        <taxon>Philodinida</taxon>
        <taxon>Philodinidae</taxon>
        <taxon>Rotaria</taxon>
    </lineage>
</organism>
<keyword evidence="2" id="KW-0812">Transmembrane</keyword>
<gene>
    <name evidence="9" type="ORF">SMN809_LOCUS26168</name>
</gene>
<accession>A0A8S2TRR0</accession>
<evidence type="ECO:0000259" key="8">
    <source>
        <dbReference type="Pfam" id="PF21114"/>
    </source>
</evidence>
<comment type="subcellular location">
    <subcellularLocation>
        <location evidence="1">Membrane</location>
        <topology evidence="1">Single-pass type I membrane protein</topology>
    </subcellularLocation>
</comment>
<keyword evidence="7" id="KW-0325">Glycoprotein</keyword>
<protein>
    <recommendedName>
        <fullName evidence="8">Discoidin domain-containing protein</fullName>
    </recommendedName>
</protein>
<evidence type="ECO:0000256" key="2">
    <source>
        <dbReference type="ARBA" id="ARBA00022692"/>
    </source>
</evidence>
<feature type="non-terminal residue" evidence="9">
    <location>
        <position position="104"/>
    </location>
</feature>
<keyword evidence="3" id="KW-0732">Signal</keyword>
<feature type="non-terminal residue" evidence="9">
    <location>
        <position position="1"/>
    </location>
</feature>
<keyword evidence="4" id="KW-1133">Transmembrane helix</keyword>
<feature type="domain" description="Discoidin" evidence="8">
    <location>
        <begin position="2"/>
        <end position="103"/>
    </location>
</feature>
<dbReference type="InterPro" id="IPR048525">
    <property type="entry name" value="DDR1-2_DS-like"/>
</dbReference>
<comment type="caution">
    <text evidence="9">The sequence shown here is derived from an EMBL/GenBank/DDBJ whole genome shotgun (WGS) entry which is preliminary data.</text>
</comment>
<dbReference type="Proteomes" id="UP000676336">
    <property type="component" value="Unassembled WGS sequence"/>
</dbReference>
<evidence type="ECO:0000256" key="7">
    <source>
        <dbReference type="ARBA" id="ARBA00023180"/>
    </source>
</evidence>
<evidence type="ECO:0000256" key="3">
    <source>
        <dbReference type="ARBA" id="ARBA00022729"/>
    </source>
</evidence>
<sequence length="104" mass="11865">ILTNGLGQLSDGITGSEEISIVDGHQPWIGWSNETNSYITIKFQFDTIRQINRVTIHTNNLFSKEILIFKTAVVSFSKTDDEKSYSNAIIYEHTRDDIFEIARP</sequence>